<proteinExistence type="predicted"/>
<evidence type="ECO:0000313" key="3">
    <source>
        <dbReference type="Proteomes" id="UP000000763"/>
    </source>
</evidence>
<dbReference type="AlphaFoldDB" id="Q7FA97"/>
<feature type="compositionally biased region" description="Basic and acidic residues" evidence="1">
    <location>
        <begin position="21"/>
        <end position="40"/>
    </location>
</feature>
<feature type="region of interest" description="Disordered" evidence="1">
    <location>
        <begin position="1"/>
        <end position="43"/>
    </location>
</feature>
<dbReference type="PANTHER" id="PTHR10775:SF182">
    <property type="entry name" value="TRANSPOSON, EN_SPM-LIKE, TRANSPOSASE-ASSOCIATED DOMAIN PROTEIN-RELATED"/>
    <property type="match status" value="1"/>
</dbReference>
<protein>
    <submittedName>
        <fullName evidence="2">OSJNBa0011E07.11 protein</fullName>
    </submittedName>
</protein>
<sequence length="286" mass="31920">MARARFRRGERAASGGNGGGRHGEGLYRVGRGRERPDEVGNRGAGRFGAIDVGGGLGGCFGSGLSGANREGETGRGKSGGKEASFKGYILESFWGRDNCESEKEVQKLERMLADHRTALYPGCEKGYKKLSTILEFLQWKAKNGVSDKAFGELLKLVKNILLEGNELPESTYEAKKTVCPLGLEVQKIHACPNDCMLYCEERKQDGMLRHSADGSQWRNIDRTFKDFGEDAQNRKYIMMPIIIQGPKQPGNDIDVYLRPLVEDLKVLWRKEGVPVWDEDKQEQFNL</sequence>
<reference evidence="3" key="1">
    <citation type="journal article" date="2005" name="Nature">
        <title>The map-based sequence of the rice genome.</title>
        <authorList>
            <consortium name="International rice genome sequencing project (IRGSP)"/>
            <person name="Matsumoto T."/>
            <person name="Wu J."/>
            <person name="Kanamori H."/>
            <person name="Katayose Y."/>
            <person name="Fujisawa M."/>
            <person name="Namiki N."/>
            <person name="Mizuno H."/>
            <person name="Yamamoto K."/>
            <person name="Antonio B.A."/>
            <person name="Baba T."/>
            <person name="Sakata K."/>
            <person name="Nagamura Y."/>
            <person name="Aoki H."/>
            <person name="Arikawa K."/>
            <person name="Arita K."/>
            <person name="Bito T."/>
            <person name="Chiden Y."/>
            <person name="Fujitsuka N."/>
            <person name="Fukunaka R."/>
            <person name="Hamada M."/>
            <person name="Harada C."/>
            <person name="Hayashi A."/>
            <person name="Hijishita S."/>
            <person name="Honda M."/>
            <person name="Hosokawa S."/>
            <person name="Ichikawa Y."/>
            <person name="Idonuma A."/>
            <person name="Iijima M."/>
            <person name="Ikeda M."/>
            <person name="Ikeno M."/>
            <person name="Ito K."/>
            <person name="Ito S."/>
            <person name="Ito T."/>
            <person name="Ito Y."/>
            <person name="Ito Y."/>
            <person name="Iwabuchi A."/>
            <person name="Kamiya K."/>
            <person name="Karasawa W."/>
            <person name="Kurita K."/>
            <person name="Katagiri S."/>
            <person name="Kikuta A."/>
            <person name="Kobayashi H."/>
            <person name="Kobayashi N."/>
            <person name="Machita K."/>
            <person name="Maehara T."/>
            <person name="Masukawa M."/>
            <person name="Mizubayashi T."/>
            <person name="Mukai Y."/>
            <person name="Nagasaki H."/>
            <person name="Nagata Y."/>
            <person name="Naito S."/>
            <person name="Nakashima M."/>
            <person name="Nakama Y."/>
            <person name="Nakamichi Y."/>
            <person name="Nakamura M."/>
            <person name="Meguro A."/>
            <person name="Negishi M."/>
            <person name="Ohta I."/>
            <person name="Ohta T."/>
            <person name="Okamoto M."/>
            <person name="Ono N."/>
            <person name="Saji S."/>
            <person name="Sakaguchi M."/>
            <person name="Sakai K."/>
            <person name="Shibata M."/>
            <person name="Shimokawa T."/>
            <person name="Song J."/>
            <person name="Takazaki Y."/>
            <person name="Terasawa K."/>
            <person name="Tsugane M."/>
            <person name="Tsuji K."/>
            <person name="Ueda S."/>
            <person name="Waki K."/>
            <person name="Yamagata H."/>
            <person name="Yamamoto M."/>
            <person name="Yamamoto S."/>
            <person name="Yamane H."/>
            <person name="Yoshiki S."/>
            <person name="Yoshihara R."/>
            <person name="Yukawa K."/>
            <person name="Zhong H."/>
            <person name="Yano M."/>
            <person name="Yuan Q."/>
            <person name="Ouyang S."/>
            <person name="Liu J."/>
            <person name="Jones K.M."/>
            <person name="Gansberger K."/>
            <person name="Moffat K."/>
            <person name="Hill J."/>
            <person name="Bera J."/>
            <person name="Fadrosh D."/>
            <person name="Jin S."/>
            <person name="Johri S."/>
            <person name="Kim M."/>
            <person name="Overton L."/>
            <person name="Reardon M."/>
            <person name="Tsitrin T."/>
            <person name="Vuong H."/>
            <person name="Weaver B."/>
            <person name="Ciecko A."/>
            <person name="Tallon L."/>
            <person name="Jackson J."/>
            <person name="Pai G."/>
            <person name="Aken S.V."/>
            <person name="Utterback T."/>
            <person name="Reidmuller S."/>
            <person name="Feldblyum T."/>
            <person name="Hsiao J."/>
            <person name="Zismann V."/>
            <person name="Iobst S."/>
            <person name="de Vazeille A.R."/>
            <person name="Buell C.R."/>
            <person name="Ying K."/>
            <person name="Li Y."/>
            <person name="Lu T."/>
            <person name="Huang Y."/>
            <person name="Zhao Q."/>
            <person name="Feng Q."/>
            <person name="Zhang L."/>
            <person name="Zhu J."/>
            <person name="Weng Q."/>
            <person name="Mu J."/>
            <person name="Lu Y."/>
            <person name="Fan D."/>
            <person name="Liu Y."/>
            <person name="Guan J."/>
            <person name="Zhang Y."/>
            <person name="Yu S."/>
            <person name="Liu X."/>
            <person name="Zhang Y."/>
            <person name="Hong G."/>
            <person name="Han B."/>
            <person name="Choisne N."/>
            <person name="Demange N."/>
            <person name="Orjeda G."/>
            <person name="Samain S."/>
            <person name="Cattolico L."/>
            <person name="Pelletier E."/>
            <person name="Couloux A."/>
            <person name="Segurens B."/>
            <person name="Wincker P."/>
            <person name="D'Hont A."/>
            <person name="Scarpelli C."/>
            <person name="Weissenbach J."/>
            <person name="Salanoubat M."/>
            <person name="Quetier F."/>
            <person name="Yu Y."/>
            <person name="Kim H.R."/>
            <person name="Rambo T."/>
            <person name="Currie J."/>
            <person name="Collura K."/>
            <person name="Luo M."/>
            <person name="Yang T."/>
            <person name="Ammiraju J.S.S."/>
            <person name="Engler F."/>
            <person name="Soderlund C."/>
            <person name="Wing R.A."/>
            <person name="Palmer L.E."/>
            <person name="de la Bastide M."/>
            <person name="Spiegel L."/>
            <person name="Nascimento L."/>
            <person name="Zutavern T."/>
            <person name="O'Shaughnessy A."/>
            <person name="Dike S."/>
            <person name="Dedhia N."/>
            <person name="Preston R."/>
            <person name="Balija V."/>
            <person name="McCombie W.R."/>
            <person name="Chow T."/>
            <person name="Chen H."/>
            <person name="Chung M."/>
            <person name="Chen C."/>
            <person name="Shaw J."/>
            <person name="Wu H."/>
            <person name="Hsiao K."/>
            <person name="Chao Y."/>
            <person name="Chu M."/>
            <person name="Cheng C."/>
            <person name="Hour A."/>
            <person name="Lee P."/>
            <person name="Lin S."/>
            <person name="Lin Y."/>
            <person name="Liou J."/>
            <person name="Liu S."/>
            <person name="Hsing Y."/>
            <person name="Raghuvanshi S."/>
            <person name="Mohanty A."/>
            <person name="Bharti A.K."/>
            <person name="Gaur A."/>
            <person name="Gupta V."/>
            <person name="Kumar D."/>
            <person name="Ravi V."/>
            <person name="Vij S."/>
            <person name="Kapur A."/>
            <person name="Khurana P."/>
            <person name="Khurana P."/>
            <person name="Khurana J.P."/>
            <person name="Tyagi A.K."/>
            <person name="Gaikwad K."/>
            <person name="Singh A."/>
            <person name="Dalal V."/>
            <person name="Srivastava S."/>
            <person name="Dixit A."/>
            <person name="Pal A.K."/>
            <person name="Ghazi I.A."/>
            <person name="Yadav M."/>
            <person name="Pandit A."/>
            <person name="Bhargava A."/>
            <person name="Sureshbabu K."/>
            <person name="Batra K."/>
            <person name="Sharma T.R."/>
            <person name="Mohapatra T."/>
            <person name="Singh N.K."/>
            <person name="Messing J."/>
            <person name="Nelson A.B."/>
            <person name="Fuks G."/>
            <person name="Kavchok S."/>
            <person name="Keizer G."/>
            <person name="Linton E."/>
            <person name="Llaca V."/>
            <person name="Song R."/>
            <person name="Tanyolac B."/>
            <person name="Young S."/>
            <person name="Ho-Il K."/>
            <person name="Hahn J.H."/>
            <person name="Sangsakoo G."/>
            <person name="Vanavichit A."/>
            <person name="de Mattos Luiz.A.T."/>
            <person name="Zimmer P.D."/>
            <person name="Malone G."/>
            <person name="Dellagostin O."/>
            <person name="de Oliveira A.C."/>
            <person name="Bevan M."/>
            <person name="Bancroft I."/>
            <person name="Minx P."/>
            <person name="Cordum H."/>
            <person name="Wilson R."/>
            <person name="Cheng Z."/>
            <person name="Jin W."/>
            <person name="Jiang J."/>
            <person name="Leong S.A."/>
            <person name="Iwama H."/>
            <person name="Gojobori T."/>
            <person name="Itoh T."/>
            <person name="Niimura Y."/>
            <person name="Fujii Y."/>
            <person name="Habara T."/>
            <person name="Sakai H."/>
            <person name="Sato Y."/>
            <person name="Wilson G."/>
            <person name="Kumar K."/>
            <person name="McCouch S."/>
            <person name="Juretic N."/>
            <person name="Hoen D."/>
            <person name="Wright S."/>
            <person name="Bruskiewich R."/>
            <person name="Bureau T."/>
            <person name="Miyao A."/>
            <person name="Hirochika H."/>
            <person name="Nishikawa T."/>
            <person name="Kadowaki K."/>
            <person name="Sugiura M."/>
            <person name="Burr B."/>
            <person name="Sasaki T."/>
        </authorList>
    </citation>
    <scope>NUCLEOTIDE SEQUENCE [LARGE SCALE GENOMIC DNA]</scope>
    <source>
        <strain evidence="3">cv. Nipponbare</strain>
    </source>
</reference>
<name>Q7FA97_ORYSJ</name>
<dbReference type="Pfam" id="PF02992">
    <property type="entry name" value="Transposase_21"/>
    <property type="match status" value="1"/>
</dbReference>
<evidence type="ECO:0000256" key="1">
    <source>
        <dbReference type="SAM" id="MobiDB-lite"/>
    </source>
</evidence>
<dbReference type="InterPro" id="IPR004242">
    <property type="entry name" value="Transposase_21"/>
</dbReference>
<evidence type="ECO:0000313" key="2">
    <source>
        <dbReference type="EMBL" id="CAE04202.2"/>
    </source>
</evidence>
<organism evidence="2 3">
    <name type="scientific">Oryza sativa subsp. japonica</name>
    <name type="common">Rice</name>
    <dbReference type="NCBI Taxonomy" id="39947"/>
    <lineage>
        <taxon>Eukaryota</taxon>
        <taxon>Viridiplantae</taxon>
        <taxon>Streptophyta</taxon>
        <taxon>Embryophyta</taxon>
        <taxon>Tracheophyta</taxon>
        <taxon>Spermatophyta</taxon>
        <taxon>Magnoliopsida</taxon>
        <taxon>Liliopsida</taxon>
        <taxon>Poales</taxon>
        <taxon>Poaceae</taxon>
        <taxon>BOP clade</taxon>
        <taxon>Oryzoideae</taxon>
        <taxon>Oryzeae</taxon>
        <taxon>Oryzinae</taxon>
        <taxon>Oryza</taxon>
        <taxon>Oryza sativa</taxon>
    </lineage>
</organism>
<dbReference type="EMBL" id="AL662951">
    <property type="protein sequence ID" value="CAE04202.2"/>
    <property type="molecule type" value="Genomic_DNA"/>
</dbReference>
<reference evidence="3" key="2">
    <citation type="journal article" date="2008" name="Nucleic Acids Res.">
        <title>The rice annotation project database (RAP-DB): 2008 update.</title>
        <authorList>
            <consortium name="The rice annotation project (RAP)"/>
        </authorList>
    </citation>
    <scope>GENOME REANNOTATION</scope>
    <source>
        <strain evidence="3">cv. Nipponbare</strain>
    </source>
</reference>
<accession>Q7FA97</accession>
<gene>
    <name evidence="2" type="primary">OSJNBa0011E07.11</name>
</gene>
<dbReference type="Proteomes" id="UP000000763">
    <property type="component" value="Chromosome 4"/>
</dbReference>
<dbReference type="PANTHER" id="PTHR10775">
    <property type="entry name" value="OS08G0208400 PROTEIN"/>
    <property type="match status" value="1"/>
</dbReference>